<reference evidence="1 2" key="1">
    <citation type="journal article" date="2012" name="Science">
        <title>Ecological populations of bacteria act as socially cohesive units of antibiotic production and resistance.</title>
        <authorList>
            <person name="Cordero O.X."/>
            <person name="Wildschutte H."/>
            <person name="Kirkup B."/>
            <person name="Proehl S."/>
            <person name="Ngo L."/>
            <person name="Hussain F."/>
            <person name="Le Roux F."/>
            <person name="Mincer T."/>
            <person name="Polz M.F."/>
        </authorList>
    </citation>
    <scope>NUCLEOTIDE SEQUENCE [LARGE SCALE GENOMIC DNA]</scope>
    <source>
        <strain evidence="1 2">1F-267</strain>
    </source>
</reference>
<sequence length="66" mass="7496">MTACDTIAVPLANIKVQTNDLVLEAINLAQVELKIDASIEEVNSIFDRFTEEINRRRQTKKAYSDE</sequence>
<evidence type="ECO:0000313" key="1">
    <source>
        <dbReference type="EMBL" id="OEF47395.1"/>
    </source>
</evidence>
<protein>
    <submittedName>
        <fullName evidence="1">Uncharacterized protein</fullName>
    </submittedName>
</protein>
<accession>A0ABX3B544</accession>
<dbReference type="EMBL" id="AJZO02000195">
    <property type="protein sequence ID" value="OEF47395.1"/>
    <property type="molecule type" value="Genomic_DNA"/>
</dbReference>
<evidence type="ECO:0000313" key="2">
    <source>
        <dbReference type="Proteomes" id="UP000094638"/>
    </source>
</evidence>
<gene>
    <name evidence="1" type="ORF">A163_21745</name>
</gene>
<name>A0ABX3B544_9VIBR</name>
<proteinExistence type="predicted"/>
<dbReference type="Proteomes" id="UP000094638">
    <property type="component" value="Unassembled WGS sequence"/>
</dbReference>
<comment type="caution">
    <text evidence="1">The sequence shown here is derived from an EMBL/GenBank/DDBJ whole genome shotgun (WGS) entry which is preliminary data.</text>
</comment>
<organism evidence="1 2">
    <name type="scientific">Vibrio tasmaniensis 1F-267</name>
    <dbReference type="NCBI Taxonomy" id="1191324"/>
    <lineage>
        <taxon>Bacteria</taxon>
        <taxon>Pseudomonadati</taxon>
        <taxon>Pseudomonadota</taxon>
        <taxon>Gammaproteobacteria</taxon>
        <taxon>Vibrionales</taxon>
        <taxon>Vibrionaceae</taxon>
        <taxon>Vibrio</taxon>
    </lineage>
</organism>
<keyword evidence="2" id="KW-1185">Reference proteome</keyword>